<evidence type="ECO:0000313" key="3">
    <source>
        <dbReference type="Proteomes" id="UP000013111"/>
    </source>
</evidence>
<organism evidence="2 3">
    <name type="scientific">Erwinia amylovora NBRC 12687 = CFBP 1232</name>
    <dbReference type="NCBI Taxonomy" id="1219359"/>
    <lineage>
        <taxon>Bacteria</taxon>
        <taxon>Pseudomonadati</taxon>
        <taxon>Pseudomonadota</taxon>
        <taxon>Gammaproteobacteria</taxon>
        <taxon>Enterobacterales</taxon>
        <taxon>Erwiniaceae</taxon>
        <taxon>Erwinia</taxon>
    </lineage>
</organism>
<accession>A0A831A4Z1</accession>
<evidence type="ECO:0000313" key="2">
    <source>
        <dbReference type="EMBL" id="CCO93827.1"/>
    </source>
</evidence>
<sequence>MMVRRYLFEIILVVMIVCGIVAASFYW</sequence>
<reference evidence="2 3" key="2">
    <citation type="submission" date="2013-04" db="EMBL/GenBank/DDBJ databases">
        <title>Comparative genomics of 12 strains of Erwinia amylovora identifies a pan-genome with a large conserved core and provides insights into host specificity.</title>
        <authorList>
            <person name="Mann R.A."/>
            <person name="Smits T.H.M."/>
            <person name="Buehlmann A."/>
            <person name="Blom J."/>
            <person name="Goesmann A."/>
            <person name="Frey J.E."/>
            <person name="Plummer K.M."/>
            <person name="Beer S.V."/>
            <person name="Luck J."/>
            <person name="Duffy B."/>
            <person name="Rodoni B."/>
        </authorList>
    </citation>
    <scope>NUCLEOTIDE SEQUENCE [LARGE SCALE GENOMIC DNA]</scope>
    <source>
        <strain evidence="3">CFBP 1232</strain>
    </source>
</reference>
<gene>
    <name evidence="2" type="ORF">BN437_1897</name>
</gene>
<comment type="caution">
    <text evidence="2">The sequence shown here is derived from an EMBL/GenBank/DDBJ whole genome shotgun (WGS) entry which is preliminary data.</text>
</comment>
<protein>
    <submittedName>
        <fullName evidence="2">Uncharacterized protein</fullName>
    </submittedName>
</protein>
<proteinExistence type="predicted"/>
<evidence type="ECO:0000256" key="1">
    <source>
        <dbReference type="SAM" id="Phobius"/>
    </source>
</evidence>
<dbReference type="EMBL" id="CAPB01000020">
    <property type="protein sequence ID" value="CCO93827.1"/>
    <property type="molecule type" value="Genomic_DNA"/>
</dbReference>
<dbReference type="AlphaFoldDB" id="A0A831A4Z1"/>
<name>A0A831A4Z1_ERWAM</name>
<dbReference type="Proteomes" id="UP000013111">
    <property type="component" value="Unassembled WGS sequence"/>
</dbReference>
<keyword evidence="1" id="KW-0812">Transmembrane</keyword>
<keyword evidence="1" id="KW-1133">Transmembrane helix</keyword>
<reference evidence="2 3" key="1">
    <citation type="submission" date="2012-11" db="EMBL/GenBank/DDBJ databases">
        <authorList>
            <person name="Linke B."/>
        </authorList>
    </citation>
    <scope>NUCLEOTIDE SEQUENCE [LARGE SCALE GENOMIC DNA]</scope>
    <source>
        <strain evidence="3">CFBP 1232</strain>
    </source>
</reference>
<feature type="transmembrane region" description="Helical" evidence="1">
    <location>
        <begin position="7"/>
        <end position="26"/>
    </location>
</feature>
<keyword evidence="1" id="KW-0472">Membrane</keyword>